<keyword evidence="3" id="KW-0548">Nucleotidyltransferase</keyword>
<feature type="compositionally biased region" description="Polar residues" evidence="8">
    <location>
        <begin position="910"/>
        <end position="922"/>
    </location>
</feature>
<dbReference type="InterPro" id="IPR043502">
    <property type="entry name" value="DNA/RNA_pol_sf"/>
</dbReference>
<reference evidence="11" key="1">
    <citation type="journal article" date="2010" name="Science">
        <title>Plasticity of animal genome architecture unmasked by rapid evolution of a pelagic tunicate.</title>
        <authorList>
            <person name="Denoeud F."/>
            <person name="Henriet S."/>
            <person name="Mungpakdee S."/>
            <person name="Aury J.M."/>
            <person name="Da Silva C."/>
            <person name="Brinkmann H."/>
            <person name="Mikhaleva J."/>
            <person name="Olsen L.C."/>
            <person name="Jubin C."/>
            <person name="Canestro C."/>
            <person name="Bouquet J.M."/>
            <person name="Danks G."/>
            <person name="Poulain J."/>
            <person name="Campsteijn C."/>
            <person name="Adamski M."/>
            <person name="Cross I."/>
            <person name="Yadetie F."/>
            <person name="Muffato M."/>
            <person name="Louis A."/>
            <person name="Butcher S."/>
            <person name="Tsagkogeorga G."/>
            <person name="Konrad A."/>
            <person name="Singh S."/>
            <person name="Jensen M.F."/>
            <person name="Cong E.H."/>
            <person name="Eikeseth-Otteraa H."/>
            <person name="Noel B."/>
            <person name="Anthouard V."/>
            <person name="Porcel B.M."/>
            <person name="Kachouri-Lafond R."/>
            <person name="Nishino A."/>
            <person name="Ugolini M."/>
            <person name="Chourrout P."/>
            <person name="Nishida H."/>
            <person name="Aasland R."/>
            <person name="Huzurbazar S."/>
            <person name="Westhof E."/>
            <person name="Delsuc F."/>
            <person name="Lehrach H."/>
            <person name="Reinhardt R."/>
            <person name="Weissenbach J."/>
            <person name="Roy S.W."/>
            <person name="Artiguenave F."/>
            <person name="Postlethwait J.H."/>
            <person name="Manak J.R."/>
            <person name="Thompson E.M."/>
            <person name="Jaillon O."/>
            <person name="Du Pasquier L."/>
            <person name="Boudinot P."/>
            <person name="Liberles D.A."/>
            <person name="Volff J.N."/>
            <person name="Philippe H."/>
            <person name="Lenhard B."/>
            <person name="Roest Crollius H."/>
            <person name="Wincker P."/>
            <person name="Chourrout D."/>
        </authorList>
    </citation>
    <scope>NUCLEOTIDE SEQUENCE [LARGE SCALE GENOMIC DNA]</scope>
</reference>
<proteinExistence type="predicted"/>
<dbReference type="Pfam" id="PF00271">
    <property type="entry name" value="Helicase_C"/>
    <property type="match status" value="1"/>
</dbReference>
<keyword evidence="5" id="KW-0067">ATP-binding</keyword>
<dbReference type="GO" id="GO:0003887">
    <property type="term" value="F:DNA-directed DNA polymerase activity"/>
    <property type="evidence" value="ECO:0007669"/>
    <property type="project" value="UniProtKB-KW"/>
</dbReference>
<keyword evidence="6" id="KW-0239">DNA-directed DNA polymerase</keyword>
<dbReference type="InterPro" id="IPR011545">
    <property type="entry name" value="DEAD/DEAH_box_helicase_dom"/>
</dbReference>
<evidence type="ECO:0000256" key="3">
    <source>
        <dbReference type="ARBA" id="ARBA00022695"/>
    </source>
</evidence>
<dbReference type="SMART" id="SM00482">
    <property type="entry name" value="POLAc"/>
    <property type="match status" value="1"/>
</dbReference>
<dbReference type="SMART" id="SM00487">
    <property type="entry name" value="DEXDc"/>
    <property type="match status" value="1"/>
</dbReference>
<keyword evidence="4" id="KW-0547">Nucleotide-binding</keyword>
<dbReference type="SUPFAM" id="SSF56672">
    <property type="entry name" value="DNA/RNA polymerases"/>
    <property type="match status" value="1"/>
</dbReference>
<dbReference type="Pfam" id="PF20470">
    <property type="entry name" value="HTH_61"/>
    <property type="match status" value="1"/>
</dbReference>
<feature type="compositionally biased region" description="Polar residues" evidence="8">
    <location>
        <begin position="1226"/>
        <end position="1244"/>
    </location>
</feature>
<accession>E4XFB7</accession>
<organism evidence="11">
    <name type="scientific">Oikopleura dioica</name>
    <name type="common">Tunicate</name>
    <dbReference type="NCBI Taxonomy" id="34765"/>
    <lineage>
        <taxon>Eukaryota</taxon>
        <taxon>Metazoa</taxon>
        <taxon>Chordata</taxon>
        <taxon>Tunicata</taxon>
        <taxon>Appendicularia</taxon>
        <taxon>Copelata</taxon>
        <taxon>Oikopleuridae</taxon>
        <taxon>Oikopleura</taxon>
    </lineage>
</organism>
<dbReference type="PROSITE" id="PS51194">
    <property type="entry name" value="HELICASE_CTER"/>
    <property type="match status" value="1"/>
</dbReference>
<dbReference type="EMBL" id="FN653044">
    <property type="protein sequence ID" value="CBY24305.1"/>
    <property type="molecule type" value="Genomic_DNA"/>
</dbReference>
<dbReference type="Pfam" id="PF25453">
    <property type="entry name" value="DUF7898"/>
    <property type="match status" value="1"/>
</dbReference>
<feature type="compositionally biased region" description="Low complexity" evidence="8">
    <location>
        <begin position="978"/>
        <end position="989"/>
    </location>
</feature>
<dbReference type="GO" id="GO:0097681">
    <property type="term" value="P:double-strand break repair via alternative nonhomologous end joining"/>
    <property type="evidence" value="ECO:0007669"/>
    <property type="project" value="TreeGrafter"/>
</dbReference>
<feature type="compositionally biased region" description="Polar residues" evidence="8">
    <location>
        <begin position="1182"/>
        <end position="1206"/>
    </location>
</feature>
<keyword evidence="12" id="KW-1185">Reference proteome</keyword>
<evidence type="ECO:0000256" key="5">
    <source>
        <dbReference type="ARBA" id="ARBA00022840"/>
    </source>
</evidence>
<dbReference type="PROSITE" id="PS00447">
    <property type="entry name" value="DNA_POLYMERASE_A"/>
    <property type="match status" value="1"/>
</dbReference>
<dbReference type="Gene3D" id="1.10.150.20">
    <property type="entry name" value="5' to 3' exonuclease, C-terminal subdomain"/>
    <property type="match status" value="1"/>
</dbReference>
<evidence type="ECO:0000256" key="7">
    <source>
        <dbReference type="ARBA" id="ARBA00049244"/>
    </source>
</evidence>
<protein>
    <recommendedName>
        <fullName evidence="1">DNA-directed DNA polymerase</fullName>
        <ecNumber evidence="1">2.7.7.7</ecNumber>
    </recommendedName>
</protein>
<dbReference type="Gene3D" id="1.20.1060.10">
    <property type="entry name" value="Taq DNA Polymerase, Chain T, domain 4"/>
    <property type="match status" value="1"/>
</dbReference>
<feature type="domain" description="Helicase ATP-binding" evidence="9">
    <location>
        <begin position="33"/>
        <end position="200"/>
    </location>
</feature>
<dbReference type="PRINTS" id="PR00868">
    <property type="entry name" value="DNAPOLI"/>
</dbReference>
<dbReference type="Pfam" id="PF00476">
    <property type="entry name" value="DNA_pol_A"/>
    <property type="match status" value="1"/>
</dbReference>
<sequence>MNESFYGLPNELVKKFQSRGSLFQWQQEVLNLEGVLNGNRNLIYAGPTSSGKTLVSEILIARRTAEGKKVIVVFPFVAIAREKYFAFREIFQNTKIRIGLFAGGNHPTGGIEKNDILVCTIEKANSIVNYLKMTKIFDSLGAIFLDEIHLLGESGRGFILELLCTKAMTWGNIQIVGMSATIPNLSQIAGWLKAIEFQTDFRPIPLEINLCFKNQLWEVSGARLKRLTSVEIPIDIGKDPPKDPEQYAILSLLLQTIIQGHQAMVFCPTKDWCEKMVKTLVEQTALIPNRSDVFQSKIFEEFREVLIEARIWPDTSMYLNVKQGICFHHAGLTTDERSVVEEGFRAGVVRILMATTTLSAGVNLPARLVVVRSPYGFKKELIKARVFQQMCGRAGRKGIDDAGHAVLMCPNVPSAQKDARQLISNKAEMILSQLDRTQIQRAILEQIATTDKLTVTVEEIEEFISSTLYHHQLEDLSESDIEITKLGEAAVGAGMPPVTALSVFDDLSSASRSLNLTTDLHLVYLCTPIQETNLNFSTVASMFDILEPAALDVANKCQVDVKLVKKIARHGMPRKMDKLGNRKLQIISRFYRALGIFDLINEIPIEIVSSKYQVPRGTLQSLQISASQYAGMITIFCEKLGWAHLRNLLATFQNQIEAGVHRELLDLVRCPFISARRARQFYKLGYKRLKNIVKADISEIVEAFKQMESFISSKPQTGENELPKEKVESRGMVVLQGFNKPLLFIEAAQMLQKEIFAIIGTETILDEPESDEHSRFQTQNSFDNMSSINATAKSIACDATISPVCSRKSQTKADTIIDAAFSDSKSLLDASHPTIQSHLPEIDDLVTSQFVPDPNDASMMESLNDSLAPLYSGLPRSEHSSLSSTDESEDNESQELFSASKKGRDEQSSLKKCQSETNLNSSLKRRRLSTYGSEHSDTLFVEEPPGSTKGAKSPPDSQESSPKKMKVDRDFANKQSEDPTSSTTDSTPPLTEKGSSQDSLASLDESIDKFLKSDVWDDCTKPATTIISQTVKNSRKEDEIDSDETFAEPLTDDLKSSENVINVIIRDQESDSSERMGNLGQTFSQSLNIEEIECKSSAYVNDQVRNIVTKAETAAGGNLAKNTFVHPASVKDLDVAKRSGLNLKSKSEEKTLKADEDLETFSESLPPEAFDSTVTAGIDKTSPAQTIKSTEYNKNPSGENEPTFNESLPEAFTSVVKIETKAPSKINPTSSTSQSQENEMTDPTVNKELPMPVSNEGPTTPDSKSKVKKMNTPQKSMLRMDTVLKSLSPKQKDNLATLKMPKQSPKRTLFQDSHSSPKKMFISPKPPPSDEEDETQDSKADNSKSQMRSVASKEEMSRLKKYISKHQTIAIFITSEKVFLCTPQSSTKLVYELSKNHEDASELLQAAKLIVCWNFIYAKRALKEIGVKTTTVFFDVRQAICFEDSSAAIEKTENAISMKDYAMKHNFIRKNERKALDNGEPRLTLSVLRRCYLGVKKILEDRNLENKFIAEMEHAEIIFQMSENGMPFSESASEKTIKSLSTLMDRLAIKMKKHAPKGMKRDSLNFNHLLDQRKYVYDFLKCQPLEGKVSLSVSKEVLEVLEEKEPRIRNLIEFRRAQKAFSDLLTYKNASRDDRIYSTPVLINRTGRISMDNPSLQMVQNEFECCGKIIKVRNCFRANPKKIFISVDYRQLELRVLALLSGDEGLQASFIDHEDPFVSIGRKWLKRERISVAQRTQVKGLVYGVIYGMGNKTLSTTLGVSIEEAKNISSEFMSSYPGMQKFLVDVDKSASSNLYTETLIGRRRSFDNYTSRAARVAVNTKIQGSAADIVKIGTVRAARKIKETGINAKLVLQIHDELLFEVEESQKGLLEDILKKVLPLENEYAVRFDVKVKKGLSWDRLK</sequence>
<dbReference type="InterPro" id="IPR027417">
    <property type="entry name" value="P-loop_NTPase"/>
</dbReference>
<evidence type="ECO:0000256" key="1">
    <source>
        <dbReference type="ARBA" id="ARBA00012417"/>
    </source>
</evidence>
<dbReference type="GO" id="GO:0003677">
    <property type="term" value="F:DNA binding"/>
    <property type="evidence" value="ECO:0007669"/>
    <property type="project" value="InterPro"/>
</dbReference>
<dbReference type="PROSITE" id="PS51192">
    <property type="entry name" value="HELICASE_ATP_BIND_1"/>
    <property type="match status" value="1"/>
</dbReference>
<evidence type="ECO:0000313" key="12">
    <source>
        <dbReference type="Proteomes" id="UP000001307"/>
    </source>
</evidence>
<dbReference type="Gene3D" id="3.30.70.370">
    <property type="match status" value="1"/>
</dbReference>
<evidence type="ECO:0000256" key="4">
    <source>
        <dbReference type="ARBA" id="ARBA00022741"/>
    </source>
</evidence>
<dbReference type="OrthoDB" id="2320933at2759"/>
<dbReference type="Proteomes" id="UP000001307">
    <property type="component" value="Unassembled WGS sequence"/>
</dbReference>
<feature type="compositionally biased region" description="Basic and acidic residues" evidence="8">
    <location>
        <begin position="961"/>
        <end position="977"/>
    </location>
</feature>
<dbReference type="InterPro" id="IPR057220">
    <property type="entry name" value="DUF7898"/>
</dbReference>
<name>E4XFB7_OIKDI</name>
<comment type="catalytic activity">
    <reaction evidence="7">
        <text>DNA(n) + a 2'-deoxyribonucleoside 5'-triphosphate = DNA(n+1) + diphosphate</text>
        <dbReference type="Rhea" id="RHEA:22508"/>
        <dbReference type="Rhea" id="RHEA-COMP:17339"/>
        <dbReference type="Rhea" id="RHEA-COMP:17340"/>
        <dbReference type="ChEBI" id="CHEBI:33019"/>
        <dbReference type="ChEBI" id="CHEBI:61560"/>
        <dbReference type="ChEBI" id="CHEBI:173112"/>
        <dbReference type="EC" id="2.7.7.7"/>
    </reaction>
</comment>
<dbReference type="CDD" id="cd18795">
    <property type="entry name" value="SF2_C_Ski2"/>
    <property type="match status" value="1"/>
</dbReference>
<dbReference type="SUPFAM" id="SSF158702">
    <property type="entry name" value="Sec63 N-terminal domain-like"/>
    <property type="match status" value="1"/>
</dbReference>
<gene>
    <name evidence="11" type="ORF">GSOID_T00009658001</name>
</gene>
<dbReference type="SUPFAM" id="SSF52540">
    <property type="entry name" value="P-loop containing nucleoside triphosphate hydrolases"/>
    <property type="match status" value="1"/>
</dbReference>
<feature type="region of interest" description="Disordered" evidence="8">
    <location>
        <begin position="1179"/>
        <end position="1353"/>
    </location>
</feature>
<dbReference type="EC" id="2.7.7.7" evidence="1"/>
<evidence type="ECO:0000256" key="6">
    <source>
        <dbReference type="ARBA" id="ARBA00022932"/>
    </source>
</evidence>
<dbReference type="GO" id="GO:0005524">
    <property type="term" value="F:ATP binding"/>
    <property type="evidence" value="ECO:0007669"/>
    <property type="project" value="UniProtKB-KW"/>
</dbReference>
<keyword evidence="2" id="KW-0808">Transferase</keyword>
<evidence type="ECO:0000259" key="9">
    <source>
        <dbReference type="PROSITE" id="PS51192"/>
    </source>
</evidence>
<dbReference type="InterPro" id="IPR001098">
    <property type="entry name" value="DNA-dir_DNA_pol_A_palm_dom"/>
</dbReference>
<dbReference type="InterPro" id="IPR001650">
    <property type="entry name" value="Helicase_C-like"/>
</dbReference>
<evidence type="ECO:0000256" key="2">
    <source>
        <dbReference type="ARBA" id="ARBA00022679"/>
    </source>
</evidence>
<dbReference type="Gene3D" id="3.40.50.300">
    <property type="entry name" value="P-loop containing nucleotide triphosphate hydrolases"/>
    <property type="match status" value="2"/>
</dbReference>
<dbReference type="Pfam" id="PF21099">
    <property type="entry name" value="POLQ_helical"/>
    <property type="match status" value="1"/>
</dbReference>
<dbReference type="InterPro" id="IPR046931">
    <property type="entry name" value="HTH_61"/>
</dbReference>
<dbReference type="InterPro" id="IPR019760">
    <property type="entry name" value="DNA-dir_DNA_pol_A_CS"/>
</dbReference>
<evidence type="ECO:0000256" key="8">
    <source>
        <dbReference type="SAM" id="MobiDB-lite"/>
    </source>
</evidence>
<dbReference type="PANTHER" id="PTHR10133:SF62">
    <property type="entry name" value="DNA POLYMERASE THETA"/>
    <property type="match status" value="1"/>
</dbReference>
<dbReference type="GO" id="GO:0006261">
    <property type="term" value="P:DNA-templated DNA replication"/>
    <property type="evidence" value="ECO:0007669"/>
    <property type="project" value="InterPro"/>
</dbReference>
<dbReference type="PANTHER" id="PTHR10133">
    <property type="entry name" value="DNA POLYMERASE I"/>
    <property type="match status" value="1"/>
</dbReference>
<dbReference type="CDD" id="cd18026">
    <property type="entry name" value="DEXHc_POLQ-like"/>
    <property type="match status" value="1"/>
</dbReference>
<evidence type="ECO:0000313" key="11">
    <source>
        <dbReference type="EMBL" id="CBY24305.1"/>
    </source>
</evidence>
<dbReference type="InterPro" id="IPR048960">
    <property type="entry name" value="POLQ-like_helical"/>
</dbReference>
<feature type="domain" description="Helicase C-terminal" evidence="10">
    <location>
        <begin position="248"/>
        <end position="445"/>
    </location>
</feature>
<dbReference type="Pfam" id="PF00270">
    <property type="entry name" value="DEAD"/>
    <property type="match status" value="1"/>
</dbReference>
<dbReference type="InterPro" id="IPR002298">
    <property type="entry name" value="DNA_polymerase_A"/>
</dbReference>
<evidence type="ECO:0000259" key="10">
    <source>
        <dbReference type="PROSITE" id="PS51194"/>
    </source>
</evidence>
<dbReference type="InParanoid" id="E4XFB7"/>
<dbReference type="SMART" id="SM00490">
    <property type="entry name" value="HELICc"/>
    <property type="match status" value="1"/>
</dbReference>
<dbReference type="InterPro" id="IPR014001">
    <property type="entry name" value="Helicase_ATP-bd"/>
</dbReference>
<dbReference type="Gene3D" id="1.10.3380.20">
    <property type="match status" value="1"/>
</dbReference>
<feature type="region of interest" description="Disordered" evidence="8">
    <location>
        <begin position="869"/>
        <end position="1001"/>
    </location>
</feature>